<dbReference type="InterPro" id="IPR024964">
    <property type="entry name" value="CTLH/CRA"/>
</dbReference>
<dbReference type="PANTHER" id="PTHR16201">
    <property type="entry name" value="SEVEN TRANSMEMBRANE PROTEIN 1-RELATED"/>
    <property type="match status" value="1"/>
</dbReference>
<dbReference type="FunFam" id="1.20.1280.290:FF:000009">
    <property type="entry name" value="PQ loop repeat family protein"/>
    <property type="match status" value="1"/>
</dbReference>
<evidence type="ECO:0000259" key="9">
    <source>
        <dbReference type="PROSITE" id="PS50897"/>
    </source>
</evidence>
<dbReference type="GO" id="GO:0000329">
    <property type="term" value="C:fungal-type vacuole membrane"/>
    <property type="evidence" value="ECO:0007669"/>
    <property type="project" value="TreeGrafter"/>
</dbReference>
<evidence type="ECO:0000313" key="11">
    <source>
        <dbReference type="Proteomes" id="UP000298030"/>
    </source>
</evidence>
<feature type="region of interest" description="Disordered" evidence="7">
    <location>
        <begin position="145"/>
        <end position="179"/>
    </location>
</feature>
<evidence type="ECO:0000256" key="8">
    <source>
        <dbReference type="SAM" id="Phobius"/>
    </source>
</evidence>
<evidence type="ECO:0000256" key="3">
    <source>
        <dbReference type="ARBA" id="ARBA00022989"/>
    </source>
</evidence>
<dbReference type="InterPro" id="IPR006603">
    <property type="entry name" value="PQ-loop_rpt"/>
</dbReference>
<dbReference type="PANTHER" id="PTHR16201:SF34">
    <property type="entry name" value="LYSOSOMAL AMINO ACID TRANSPORTER 1"/>
    <property type="match status" value="1"/>
</dbReference>
<dbReference type="Pfam" id="PF04193">
    <property type="entry name" value="PQ-loop"/>
    <property type="match status" value="2"/>
</dbReference>
<dbReference type="AlphaFoldDB" id="A0A4Y7TR73"/>
<dbReference type="OrthoDB" id="8048523at2759"/>
<keyword evidence="3 8" id="KW-1133">Transmembrane helix</keyword>
<feature type="region of interest" description="Disordered" evidence="7">
    <location>
        <begin position="795"/>
        <end position="817"/>
    </location>
</feature>
<dbReference type="SMART" id="SM00679">
    <property type="entry name" value="CTNS"/>
    <property type="match status" value="2"/>
</dbReference>
<dbReference type="EMBL" id="QPFP01000006">
    <property type="protein sequence ID" value="TEB36398.1"/>
    <property type="molecule type" value="Genomic_DNA"/>
</dbReference>
<dbReference type="PROSITE" id="PS50897">
    <property type="entry name" value="CTLH"/>
    <property type="match status" value="1"/>
</dbReference>
<dbReference type="InterPro" id="IPR006594">
    <property type="entry name" value="LisH"/>
</dbReference>
<proteinExistence type="inferred from homology"/>
<evidence type="ECO:0000313" key="10">
    <source>
        <dbReference type="EMBL" id="TEB36398.1"/>
    </source>
</evidence>
<evidence type="ECO:0000256" key="5">
    <source>
        <dbReference type="ARBA" id="ARBA00038039"/>
    </source>
</evidence>
<evidence type="ECO:0000256" key="7">
    <source>
        <dbReference type="SAM" id="MobiDB-lite"/>
    </source>
</evidence>
<keyword evidence="2 8" id="KW-0812">Transmembrane</keyword>
<dbReference type="InterPro" id="IPR006595">
    <property type="entry name" value="CTLH_C"/>
</dbReference>
<comment type="subcellular location">
    <subcellularLocation>
        <location evidence="1">Membrane</location>
        <topology evidence="1">Multi-pass membrane protein</topology>
    </subcellularLocation>
</comment>
<organism evidence="10 11">
    <name type="scientific">Coprinellus micaceus</name>
    <name type="common">Glistening ink-cap mushroom</name>
    <name type="synonym">Coprinus micaceus</name>
    <dbReference type="NCBI Taxonomy" id="71717"/>
    <lineage>
        <taxon>Eukaryota</taxon>
        <taxon>Fungi</taxon>
        <taxon>Dikarya</taxon>
        <taxon>Basidiomycota</taxon>
        <taxon>Agaricomycotina</taxon>
        <taxon>Agaricomycetes</taxon>
        <taxon>Agaricomycetidae</taxon>
        <taxon>Agaricales</taxon>
        <taxon>Agaricineae</taxon>
        <taxon>Psathyrellaceae</taxon>
        <taxon>Coprinellus</taxon>
    </lineage>
</organism>
<dbReference type="SMART" id="SM00757">
    <property type="entry name" value="CRA"/>
    <property type="match status" value="1"/>
</dbReference>
<feature type="transmembrane region" description="Helical" evidence="8">
    <location>
        <begin position="393"/>
        <end position="412"/>
    </location>
</feature>
<comment type="catalytic activity">
    <reaction evidence="6">
        <text>L-histidine(out) + L-arginine(in) = L-histidine(in) + L-arginine(out)</text>
        <dbReference type="Rhea" id="RHEA:71063"/>
        <dbReference type="ChEBI" id="CHEBI:32682"/>
        <dbReference type="ChEBI" id="CHEBI:57595"/>
    </reaction>
</comment>
<protein>
    <recommendedName>
        <fullName evidence="9">CTLH domain-containing protein</fullName>
    </recommendedName>
</protein>
<name>A0A4Y7TR73_COPMI</name>
<reference evidence="10 11" key="1">
    <citation type="journal article" date="2019" name="Nat. Ecol. Evol.">
        <title>Megaphylogeny resolves global patterns of mushroom evolution.</title>
        <authorList>
            <person name="Varga T."/>
            <person name="Krizsan K."/>
            <person name="Foldi C."/>
            <person name="Dima B."/>
            <person name="Sanchez-Garcia M."/>
            <person name="Sanchez-Ramirez S."/>
            <person name="Szollosi G.J."/>
            <person name="Szarkandi J.G."/>
            <person name="Papp V."/>
            <person name="Albert L."/>
            <person name="Andreopoulos W."/>
            <person name="Angelini C."/>
            <person name="Antonin V."/>
            <person name="Barry K.W."/>
            <person name="Bougher N.L."/>
            <person name="Buchanan P."/>
            <person name="Buyck B."/>
            <person name="Bense V."/>
            <person name="Catcheside P."/>
            <person name="Chovatia M."/>
            <person name="Cooper J."/>
            <person name="Damon W."/>
            <person name="Desjardin D."/>
            <person name="Finy P."/>
            <person name="Geml J."/>
            <person name="Haridas S."/>
            <person name="Hughes K."/>
            <person name="Justo A."/>
            <person name="Karasinski D."/>
            <person name="Kautmanova I."/>
            <person name="Kiss B."/>
            <person name="Kocsube S."/>
            <person name="Kotiranta H."/>
            <person name="LaButti K.M."/>
            <person name="Lechner B.E."/>
            <person name="Liimatainen K."/>
            <person name="Lipzen A."/>
            <person name="Lukacs Z."/>
            <person name="Mihaltcheva S."/>
            <person name="Morgado L.N."/>
            <person name="Niskanen T."/>
            <person name="Noordeloos M.E."/>
            <person name="Ohm R.A."/>
            <person name="Ortiz-Santana B."/>
            <person name="Ovrebo C."/>
            <person name="Racz N."/>
            <person name="Riley R."/>
            <person name="Savchenko A."/>
            <person name="Shiryaev A."/>
            <person name="Soop K."/>
            <person name="Spirin V."/>
            <person name="Szebenyi C."/>
            <person name="Tomsovsky M."/>
            <person name="Tulloss R.E."/>
            <person name="Uehling J."/>
            <person name="Grigoriev I.V."/>
            <person name="Vagvolgyi C."/>
            <person name="Papp T."/>
            <person name="Martin F.M."/>
            <person name="Miettinen O."/>
            <person name="Hibbett D.S."/>
            <person name="Nagy L.G."/>
        </authorList>
    </citation>
    <scope>NUCLEOTIDE SEQUENCE [LARGE SCALE GENOMIC DNA]</scope>
    <source>
        <strain evidence="10 11">FP101781</strain>
    </source>
</reference>
<dbReference type="GO" id="GO:0034488">
    <property type="term" value="P:basic amino acid transmembrane export from vacuole"/>
    <property type="evidence" value="ECO:0007669"/>
    <property type="project" value="TreeGrafter"/>
</dbReference>
<dbReference type="GO" id="GO:0015174">
    <property type="term" value="F:basic amino acid transmembrane transporter activity"/>
    <property type="evidence" value="ECO:0007669"/>
    <property type="project" value="TreeGrafter"/>
</dbReference>
<dbReference type="InterPro" id="IPR013144">
    <property type="entry name" value="CRA_dom"/>
</dbReference>
<dbReference type="Pfam" id="PF10607">
    <property type="entry name" value="CTLH"/>
    <property type="match status" value="1"/>
</dbReference>
<dbReference type="Gene3D" id="1.20.1280.290">
    <property type="match status" value="2"/>
</dbReference>
<comment type="caution">
    <text evidence="10">The sequence shown here is derived from an EMBL/GenBank/DDBJ whole genome shotgun (WGS) entry which is preliminary data.</text>
</comment>
<evidence type="ECO:0000256" key="1">
    <source>
        <dbReference type="ARBA" id="ARBA00004141"/>
    </source>
</evidence>
<feature type="domain" description="CTLH" evidence="9">
    <location>
        <begin position="578"/>
        <end position="656"/>
    </location>
</feature>
<accession>A0A4Y7TR73</accession>
<dbReference type="STRING" id="71717.A0A4Y7TR73"/>
<evidence type="ECO:0000256" key="4">
    <source>
        <dbReference type="ARBA" id="ARBA00023136"/>
    </source>
</evidence>
<dbReference type="Proteomes" id="UP000298030">
    <property type="component" value="Unassembled WGS sequence"/>
</dbReference>
<comment type="similarity">
    <text evidence="5">Belongs to the laat-1 family.</text>
</comment>
<feature type="region of interest" description="Disordered" evidence="7">
    <location>
        <begin position="208"/>
        <end position="236"/>
    </location>
</feature>
<keyword evidence="4 8" id="KW-0472">Membrane</keyword>
<dbReference type="PROSITE" id="PS50896">
    <property type="entry name" value="LISH"/>
    <property type="match status" value="1"/>
</dbReference>
<evidence type="ECO:0000256" key="2">
    <source>
        <dbReference type="ARBA" id="ARBA00022692"/>
    </source>
</evidence>
<dbReference type="InterPro" id="IPR051415">
    <property type="entry name" value="LAAT-1"/>
</dbReference>
<sequence>MVVALSDLLGLASIGCWLGAQFPQVVENIRRQSCEGIALPFLANWLLGDISNLIGCLLTHQLPFQTWLATYFVIVDCLLVAQYFYYKPPTKPIPHHIHSAHIPRRSATVAGTRRLSVERGHSRYRTLSTVAANVAAAAALAAQKEEEALPPGSSRSLRPYPTYGADEATLPSAGLGEEGLDGDDLLGSSFYSEGGRSIGRKRLTWSVERPGSAGRYPPSSASQLLSPEFPPDTPTALQDILDTEEDEASDASHAQRGSRASRRGATMVFLSTWALFGIGSLVNRGVVSTTSSRSVGRMLFPGEAVHSLPAIPRAYTTPVVQVSQVIPKAWHDDMEHPHGTRKLPPEPPHQDPDFERVLGRIFAWLCTTLYLTSRLPQIWKNFVRKSVEGLSMYLFVFAFLGNVFYVASILLSPNTYLPPPQSTEFIRESIPYLLGSGGTLCFDITIVAQSFIYRPKPRRHHAPVRTIDEEEAGLLASADLDPHPPLNAGEAAIVNRGRPGRTRSLGVSPFKSPTAYQLRALVLDYLCHQCFTNTARAFLHDSTVKELDADGDEVVLSTLDASTSSSPSSRDSSEVSHQKIRELILAGRVDDAIRLLNESFPTVLSDHSPIEASPSNEGEDGNFTYESETSMVTPHLFLNLRVQAFIEACRTRPLEIPPEKVSSKLSGVPSSITDITVDIPDDSAQYGDITPTRLASLLRKGQKLYGLAAALPSSKEKDIYKKELVNVGGLLAYPVPEDSPVSKYLSYERREALADQINRAILHRSGQSPISNIELLTRYTTALWQSARSHGVKVRSGVCIPPTPSRTPAPATGTRPEDIANEVGRFLDALLERQNDHKPGGPSL</sequence>
<feature type="transmembrane region" description="Helical" evidence="8">
    <location>
        <begin position="264"/>
        <end position="282"/>
    </location>
</feature>
<evidence type="ECO:0000256" key="6">
    <source>
        <dbReference type="ARBA" id="ARBA00050768"/>
    </source>
</evidence>
<gene>
    <name evidence="10" type="ORF">FA13DRAFT_1623639</name>
</gene>
<keyword evidence="11" id="KW-1185">Reference proteome</keyword>